<evidence type="ECO:0000313" key="1">
    <source>
        <dbReference type="EMBL" id="CCD47686.1"/>
    </source>
</evidence>
<reference evidence="2" key="1">
    <citation type="journal article" date="2011" name="PLoS Genet.">
        <title>Genomic analysis of the necrotrophic fungal pathogens Sclerotinia sclerotiorum and Botrytis cinerea.</title>
        <authorList>
            <person name="Amselem J."/>
            <person name="Cuomo C.A."/>
            <person name="van Kan J.A."/>
            <person name="Viaud M."/>
            <person name="Benito E.P."/>
            <person name="Couloux A."/>
            <person name="Coutinho P.M."/>
            <person name="de Vries R.P."/>
            <person name="Dyer P.S."/>
            <person name="Fillinger S."/>
            <person name="Fournier E."/>
            <person name="Gout L."/>
            <person name="Hahn M."/>
            <person name="Kohn L."/>
            <person name="Lapalu N."/>
            <person name="Plummer K.M."/>
            <person name="Pradier J.M."/>
            <person name="Quevillon E."/>
            <person name="Sharon A."/>
            <person name="Simon A."/>
            <person name="ten Have A."/>
            <person name="Tudzynski B."/>
            <person name="Tudzynski P."/>
            <person name="Wincker P."/>
            <person name="Andrew M."/>
            <person name="Anthouard V."/>
            <person name="Beever R.E."/>
            <person name="Beffa R."/>
            <person name="Benoit I."/>
            <person name="Bouzid O."/>
            <person name="Brault B."/>
            <person name="Chen Z."/>
            <person name="Choquer M."/>
            <person name="Collemare J."/>
            <person name="Cotton P."/>
            <person name="Danchin E.G."/>
            <person name="Da Silva C."/>
            <person name="Gautier A."/>
            <person name="Giraud C."/>
            <person name="Giraud T."/>
            <person name="Gonzalez C."/>
            <person name="Grossetete S."/>
            <person name="Guldener U."/>
            <person name="Henrissat B."/>
            <person name="Howlett B.J."/>
            <person name="Kodira C."/>
            <person name="Kretschmer M."/>
            <person name="Lappartient A."/>
            <person name="Leroch M."/>
            <person name="Levis C."/>
            <person name="Mauceli E."/>
            <person name="Neuveglise C."/>
            <person name="Oeser B."/>
            <person name="Pearson M."/>
            <person name="Poulain J."/>
            <person name="Poussereau N."/>
            <person name="Quesneville H."/>
            <person name="Rascle C."/>
            <person name="Schumacher J."/>
            <person name="Segurens B."/>
            <person name="Sexton A."/>
            <person name="Silva E."/>
            <person name="Sirven C."/>
            <person name="Soanes D.M."/>
            <person name="Talbot N.J."/>
            <person name="Templeton M."/>
            <person name="Yandava C."/>
            <person name="Yarden O."/>
            <person name="Zeng Q."/>
            <person name="Rollins J.A."/>
            <person name="Lebrun M.H."/>
            <person name="Dickman M."/>
        </authorList>
    </citation>
    <scope>NUCLEOTIDE SEQUENCE [LARGE SCALE GENOMIC DNA]</scope>
    <source>
        <strain evidence="2">T4</strain>
    </source>
</reference>
<organism evidence="1 2">
    <name type="scientific">Botryotinia fuckeliana (strain T4)</name>
    <name type="common">Noble rot fungus</name>
    <name type="synonym">Botrytis cinerea</name>
    <dbReference type="NCBI Taxonomy" id="999810"/>
    <lineage>
        <taxon>Eukaryota</taxon>
        <taxon>Fungi</taxon>
        <taxon>Dikarya</taxon>
        <taxon>Ascomycota</taxon>
        <taxon>Pezizomycotina</taxon>
        <taxon>Leotiomycetes</taxon>
        <taxon>Helotiales</taxon>
        <taxon>Sclerotiniaceae</taxon>
        <taxon>Botrytis</taxon>
    </lineage>
</organism>
<proteinExistence type="predicted"/>
<sequence length="61" mass="6995">MNPNPSHDHHLPTDVQFHVSRFVFRVSKTCTDVERLLTACEMLRVSGSTSHFHICVFSLIL</sequence>
<protein>
    <submittedName>
        <fullName evidence="1">Uncharacterized protein</fullName>
    </submittedName>
</protein>
<dbReference type="InParanoid" id="G2Y4U6"/>
<accession>G2Y4U6</accession>
<dbReference type="HOGENOM" id="CLU_2922365_0_0_1"/>
<gene>
    <name evidence="1" type="ORF">BofuT4_uP036660.1</name>
</gene>
<dbReference type="AlphaFoldDB" id="G2Y4U6"/>
<name>G2Y4U6_BOTF4</name>
<dbReference type="EMBL" id="FQ790287">
    <property type="protein sequence ID" value="CCD47686.1"/>
    <property type="molecule type" value="Genomic_DNA"/>
</dbReference>
<evidence type="ECO:0000313" key="2">
    <source>
        <dbReference type="Proteomes" id="UP000008177"/>
    </source>
</evidence>
<dbReference type="Proteomes" id="UP000008177">
    <property type="component" value="Unplaced contigs"/>
</dbReference>